<evidence type="ECO:0000256" key="2">
    <source>
        <dbReference type="ARBA" id="ARBA00009347"/>
    </source>
</evidence>
<proteinExistence type="inferred from homology"/>
<dbReference type="InterPro" id="IPR036250">
    <property type="entry name" value="AcylCo_DH-like_C"/>
</dbReference>
<keyword evidence="4" id="KW-0274">FAD</keyword>
<organism evidence="7 8">
    <name type="scientific">Lichenibacterium ramalinae</name>
    <dbReference type="NCBI Taxonomy" id="2316527"/>
    <lineage>
        <taxon>Bacteria</taxon>
        <taxon>Pseudomonadati</taxon>
        <taxon>Pseudomonadota</taxon>
        <taxon>Alphaproteobacteria</taxon>
        <taxon>Hyphomicrobiales</taxon>
        <taxon>Lichenihabitantaceae</taxon>
        <taxon>Lichenibacterium</taxon>
    </lineage>
</organism>
<dbReference type="Gene3D" id="1.20.140.10">
    <property type="entry name" value="Butyryl-CoA Dehydrogenase, subunit A, domain 3"/>
    <property type="match status" value="1"/>
</dbReference>
<dbReference type="Pfam" id="PF00441">
    <property type="entry name" value="Acyl-CoA_dh_1"/>
    <property type="match status" value="1"/>
</dbReference>
<dbReference type="AlphaFoldDB" id="A0A4Q2R7R1"/>
<dbReference type="Proteomes" id="UP000289411">
    <property type="component" value="Unassembled WGS sequence"/>
</dbReference>
<dbReference type="InterPro" id="IPR013786">
    <property type="entry name" value="AcylCoA_DH/ox_N"/>
</dbReference>
<dbReference type="EMBL" id="QYBC01000020">
    <property type="protein sequence ID" value="RYB02478.1"/>
    <property type="molecule type" value="Genomic_DNA"/>
</dbReference>
<feature type="domain" description="Acyl-CoA dehydrogenase/oxidase C-terminal" evidence="5">
    <location>
        <begin position="260"/>
        <end position="380"/>
    </location>
</feature>
<dbReference type="PANTHER" id="PTHR43884:SF12">
    <property type="entry name" value="ISOVALERYL-COA DEHYDROGENASE, MITOCHONDRIAL-RELATED"/>
    <property type="match status" value="1"/>
</dbReference>
<protein>
    <submittedName>
        <fullName evidence="7">Acyl-CoA dehydrogenase</fullName>
    </submittedName>
</protein>
<evidence type="ECO:0000313" key="8">
    <source>
        <dbReference type="Proteomes" id="UP000289411"/>
    </source>
</evidence>
<evidence type="ECO:0000256" key="4">
    <source>
        <dbReference type="ARBA" id="ARBA00022827"/>
    </source>
</evidence>
<reference evidence="7 8" key="1">
    <citation type="submission" date="2018-09" db="EMBL/GenBank/DDBJ databases">
        <authorList>
            <person name="Grouzdev D.S."/>
            <person name="Krutkina M.S."/>
        </authorList>
    </citation>
    <scope>NUCLEOTIDE SEQUENCE [LARGE SCALE GENOMIC DNA]</scope>
    <source>
        <strain evidence="7 8">RmlP001</strain>
    </source>
</reference>
<feature type="domain" description="Acyl-CoA dehydrogenase/oxidase N-terminal" evidence="6">
    <location>
        <begin position="33"/>
        <end position="115"/>
    </location>
</feature>
<evidence type="ECO:0000313" key="7">
    <source>
        <dbReference type="EMBL" id="RYB02478.1"/>
    </source>
</evidence>
<dbReference type="GO" id="GO:0003995">
    <property type="term" value="F:acyl-CoA dehydrogenase activity"/>
    <property type="evidence" value="ECO:0007669"/>
    <property type="project" value="TreeGrafter"/>
</dbReference>
<evidence type="ECO:0000256" key="3">
    <source>
        <dbReference type="ARBA" id="ARBA00022630"/>
    </source>
</evidence>
<dbReference type="PIRSF" id="PIRSF016578">
    <property type="entry name" value="HsaA"/>
    <property type="match status" value="1"/>
</dbReference>
<dbReference type="GO" id="GO:0050660">
    <property type="term" value="F:flavin adenine dinucleotide binding"/>
    <property type="evidence" value="ECO:0007669"/>
    <property type="project" value="InterPro"/>
</dbReference>
<accession>A0A4Q2R7R1</accession>
<dbReference type="OrthoDB" id="2986495at2"/>
<keyword evidence="8" id="KW-1185">Reference proteome</keyword>
<dbReference type="InterPro" id="IPR009075">
    <property type="entry name" value="AcylCo_DH/oxidase_C"/>
</dbReference>
<comment type="caution">
    <text evidence="7">The sequence shown here is derived from an EMBL/GenBank/DDBJ whole genome shotgun (WGS) entry which is preliminary data.</text>
</comment>
<comment type="cofactor">
    <cofactor evidence="1">
        <name>FAD</name>
        <dbReference type="ChEBI" id="CHEBI:57692"/>
    </cofactor>
</comment>
<dbReference type="Gene3D" id="2.40.110.10">
    <property type="entry name" value="Butyryl-CoA Dehydrogenase, subunit A, domain 2"/>
    <property type="match status" value="1"/>
</dbReference>
<dbReference type="InterPro" id="IPR037069">
    <property type="entry name" value="AcylCoA_DH/ox_N_sf"/>
</dbReference>
<name>A0A4Q2R7R1_9HYPH</name>
<dbReference type="SUPFAM" id="SSF47203">
    <property type="entry name" value="Acyl-CoA dehydrogenase C-terminal domain-like"/>
    <property type="match status" value="1"/>
</dbReference>
<sequence length="409" mass="42850">MLDAWRDQGSGAEPARFEGDIAGRGSLAQRADAAAAVAAQHAAAVDRDGRFPAEALAALKEGRLMGMAVPRAFGGEGADIAAVADACFRLGRSCSSSALIFAMHQIKVACVLRHGAGSPFHDQVLADIAAHQWLLASSTTEGLNGGNVRNSAAAVEALEDGSIALDRDSTVISYGAQADAIVTTARRAVDAVGSDQVLVVLLRDHYRLDPGQSWDTLGMRGTCSRGFKLHARGTAAQVLPVGYDVIHARTMTPVAHVLWGAVWSGIATAAVERAQGFIRAAARRAKGQLPPGAVHYTRAQTALRSLRAMVRDGATRYEAALADETLFSSLDFNVALNLLKVEASETAVSAVMSSLRACGLSGYRNDGESSIGRHLRDVLSSPLMINNDRILASLATPALMSAVPTGLMD</sequence>
<evidence type="ECO:0000256" key="1">
    <source>
        <dbReference type="ARBA" id="ARBA00001974"/>
    </source>
</evidence>
<evidence type="ECO:0000259" key="6">
    <source>
        <dbReference type="Pfam" id="PF02771"/>
    </source>
</evidence>
<dbReference type="PANTHER" id="PTHR43884">
    <property type="entry name" value="ACYL-COA DEHYDROGENASE"/>
    <property type="match status" value="1"/>
</dbReference>
<dbReference type="InterPro" id="IPR046373">
    <property type="entry name" value="Acyl-CoA_Oxase/DH_mid-dom_sf"/>
</dbReference>
<keyword evidence="3" id="KW-0285">Flavoprotein</keyword>
<dbReference type="InterPro" id="IPR009100">
    <property type="entry name" value="AcylCoA_DH/oxidase_NM_dom_sf"/>
</dbReference>
<dbReference type="SUPFAM" id="SSF56645">
    <property type="entry name" value="Acyl-CoA dehydrogenase NM domain-like"/>
    <property type="match status" value="1"/>
</dbReference>
<gene>
    <name evidence="7" type="ORF">D3272_21135</name>
</gene>
<evidence type="ECO:0000259" key="5">
    <source>
        <dbReference type="Pfam" id="PF00441"/>
    </source>
</evidence>
<dbReference type="Gene3D" id="1.10.540.10">
    <property type="entry name" value="Acyl-CoA dehydrogenase/oxidase, N-terminal domain"/>
    <property type="match status" value="1"/>
</dbReference>
<dbReference type="Pfam" id="PF02771">
    <property type="entry name" value="Acyl-CoA_dh_N"/>
    <property type="match status" value="1"/>
</dbReference>
<comment type="similarity">
    <text evidence="2">Belongs to the acyl-CoA dehydrogenase family.</text>
</comment>
<reference evidence="7 8" key="2">
    <citation type="submission" date="2019-02" db="EMBL/GenBank/DDBJ databases">
        <title>'Lichenibacterium ramalinii' gen. nov. sp. nov., 'Lichenibacterium minor' gen. nov. sp. nov.</title>
        <authorList>
            <person name="Pankratov T."/>
        </authorList>
    </citation>
    <scope>NUCLEOTIDE SEQUENCE [LARGE SCALE GENOMIC DNA]</scope>
    <source>
        <strain evidence="7 8">RmlP001</strain>
    </source>
</reference>